<organism evidence="1 2">
    <name type="scientific">Ceratitis capitata</name>
    <name type="common">Mediterranean fruit fly</name>
    <name type="synonym">Tephritis capitata</name>
    <dbReference type="NCBI Taxonomy" id="7213"/>
    <lineage>
        <taxon>Eukaryota</taxon>
        <taxon>Metazoa</taxon>
        <taxon>Ecdysozoa</taxon>
        <taxon>Arthropoda</taxon>
        <taxon>Hexapoda</taxon>
        <taxon>Insecta</taxon>
        <taxon>Pterygota</taxon>
        <taxon>Neoptera</taxon>
        <taxon>Endopterygota</taxon>
        <taxon>Diptera</taxon>
        <taxon>Brachycera</taxon>
        <taxon>Muscomorpha</taxon>
        <taxon>Tephritoidea</taxon>
        <taxon>Tephritidae</taxon>
        <taxon>Ceratitis</taxon>
        <taxon>Ceratitis</taxon>
    </lineage>
</organism>
<protein>
    <submittedName>
        <fullName evidence="1">(Mediterranean fruit fly) hypothetical protein</fullName>
    </submittedName>
</protein>
<comment type="caution">
    <text evidence="1">The sequence shown here is derived from an EMBL/GenBank/DDBJ whole genome shotgun (WGS) entry which is preliminary data.</text>
</comment>
<dbReference type="Proteomes" id="UP000606786">
    <property type="component" value="Unassembled WGS sequence"/>
</dbReference>
<name>A0A811URJ7_CERCA</name>
<evidence type="ECO:0000313" key="2">
    <source>
        <dbReference type="Proteomes" id="UP000606786"/>
    </source>
</evidence>
<sequence length="57" mass="6157">GSERNNLIGTVGNVNSGHFRKKIFSLTTAAEVGPEIIVLHPATRRSCGKKKVNPKDI</sequence>
<feature type="non-terminal residue" evidence="1">
    <location>
        <position position="1"/>
    </location>
</feature>
<dbReference type="EMBL" id="CAJHJT010000023">
    <property type="protein sequence ID" value="CAD7001334.1"/>
    <property type="molecule type" value="Genomic_DNA"/>
</dbReference>
<proteinExistence type="predicted"/>
<reference evidence="1" key="1">
    <citation type="submission" date="2020-11" db="EMBL/GenBank/DDBJ databases">
        <authorList>
            <person name="Whitehead M."/>
        </authorList>
    </citation>
    <scope>NUCLEOTIDE SEQUENCE</scope>
    <source>
        <strain evidence="1">EGII</strain>
    </source>
</reference>
<gene>
    <name evidence="1" type="ORF">CCAP1982_LOCUS9831</name>
</gene>
<feature type="non-terminal residue" evidence="1">
    <location>
        <position position="57"/>
    </location>
</feature>
<accession>A0A811URJ7</accession>
<keyword evidence="2" id="KW-1185">Reference proteome</keyword>
<dbReference type="AlphaFoldDB" id="A0A811URJ7"/>
<evidence type="ECO:0000313" key="1">
    <source>
        <dbReference type="EMBL" id="CAD7001334.1"/>
    </source>
</evidence>